<sequence length="174" mass="19198">MCAIRESAIPLALLVVLGLVLADGVHAQTVFKCIDHQSRVAFQETPCAAGEAETVVQIAAPPRAQPSPEYYRAESRTESMNTRRTARSSTVMSFECRTASGALFYRHAGCPAVIGRENPKANLHASRGEKVRARRIPRAEACHGLRSPGRKGREYDDVTPTYDKNLGRDPCRRY</sequence>
<gene>
    <name evidence="2" type="ORF">SAMN05216289_12838</name>
</gene>
<dbReference type="RefSeq" id="WP_175498133.1">
    <property type="nucleotide sequence ID" value="NZ_FOVF01000028.1"/>
</dbReference>
<protein>
    <submittedName>
        <fullName evidence="2">Uncharacterized protein</fullName>
    </submittedName>
</protein>
<dbReference type="Proteomes" id="UP000198575">
    <property type="component" value="Unassembled WGS sequence"/>
</dbReference>
<evidence type="ECO:0000313" key="3">
    <source>
        <dbReference type="Proteomes" id="UP000198575"/>
    </source>
</evidence>
<dbReference type="EMBL" id="FOVF01000028">
    <property type="protein sequence ID" value="SFN53101.1"/>
    <property type="molecule type" value="Genomic_DNA"/>
</dbReference>
<feature type="region of interest" description="Disordered" evidence="1">
    <location>
        <begin position="66"/>
        <end position="86"/>
    </location>
</feature>
<accession>A0A1I4ZS79</accession>
<keyword evidence="3" id="KW-1185">Reference proteome</keyword>
<organism evidence="2 3">
    <name type="scientific">Dokdonella immobilis</name>
    <dbReference type="NCBI Taxonomy" id="578942"/>
    <lineage>
        <taxon>Bacteria</taxon>
        <taxon>Pseudomonadati</taxon>
        <taxon>Pseudomonadota</taxon>
        <taxon>Gammaproteobacteria</taxon>
        <taxon>Lysobacterales</taxon>
        <taxon>Rhodanobacteraceae</taxon>
        <taxon>Dokdonella</taxon>
    </lineage>
</organism>
<evidence type="ECO:0000313" key="2">
    <source>
        <dbReference type="EMBL" id="SFN53101.1"/>
    </source>
</evidence>
<evidence type="ECO:0000256" key="1">
    <source>
        <dbReference type="SAM" id="MobiDB-lite"/>
    </source>
</evidence>
<feature type="compositionally biased region" description="Basic and acidic residues" evidence="1">
    <location>
        <begin position="165"/>
        <end position="174"/>
    </location>
</feature>
<feature type="region of interest" description="Disordered" evidence="1">
    <location>
        <begin position="141"/>
        <end position="174"/>
    </location>
</feature>
<dbReference type="STRING" id="578942.SAMN05216289_12838"/>
<reference evidence="2 3" key="1">
    <citation type="submission" date="2016-10" db="EMBL/GenBank/DDBJ databases">
        <authorList>
            <person name="de Groot N.N."/>
        </authorList>
    </citation>
    <scope>NUCLEOTIDE SEQUENCE [LARGE SCALE GENOMIC DNA]</scope>
    <source>
        <strain evidence="2 3">CGMCC 1.7659</strain>
    </source>
</reference>
<proteinExistence type="predicted"/>
<dbReference type="AlphaFoldDB" id="A0A1I4ZS79"/>
<name>A0A1I4ZS79_9GAMM</name>